<evidence type="ECO:0000313" key="4">
    <source>
        <dbReference type="EMBL" id="BAJ29284.1"/>
    </source>
</evidence>
<dbReference type="PATRIC" id="fig|452652.3.peg.3483"/>
<dbReference type="RefSeq" id="WP_014136591.1">
    <property type="nucleotide sequence ID" value="NC_016109.1"/>
</dbReference>
<feature type="compositionally biased region" description="Basic and acidic residues" evidence="1">
    <location>
        <begin position="162"/>
        <end position="173"/>
    </location>
</feature>
<dbReference type="InterPro" id="IPR000305">
    <property type="entry name" value="GIY-YIG_endonuc"/>
</dbReference>
<dbReference type="Proteomes" id="UP000007076">
    <property type="component" value="Chromosome"/>
</dbReference>
<feature type="transmembrane region" description="Helical" evidence="2">
    <location>
        <begin position="221"/>
        <end position="240"/>
    </location>
</feature>
<protein>
    <recommendedName>
        <fullName evidence="3">GIY-YIG domain-containing protein</fullName>
    </recommendedName>
</protein>
<dbReference type="HOGENOM" id="CLU_784769_0_0_11"/>
<dbReference type="AlphaFoldDB" id="E4NDK3"/>
<gene>
    <name evidence="4" type="ordered locus">KSE_34770</name>
</gene>
<dbReference type="STRING" id="452652.KSE_34770"/>
<dbReference type="PROSITE" id="PS50164">
    <property type="entry name" value="GIY_YIG"/>
    <property type="match status" value="1"/>
</dbReference>
<keyword evidence="2" id="KW-0472">Membrane</keyword>
<evidence type="ECO:0000256" key="2">
    <source>
        <dbReference type="SAM" id="Phobius"/>
    </source>
</evidence>
<evidence type="ECO:0000256" key="1">
    <source>
        <dbReference type="SAM" id="MobiDB-lite"/>
    </source>
</evidence>
<evidence type="ECO:0000259" key="3">
    <source>
        <dbReference type="PROSITE" id="PS50164"/>
    </source>
</evidence>
<evidence type="ECO:0000313" key="5">
    <source>
        <dbReference type="Proteomes" id="UP000007076"/>
    </source>
</evidence>
<feature type="transmembrane region" description="Helical" evidence="2">
    <location>
        <begin position="336"/>
        <end position="352"/>
    </location>
</feature>
<reference evidence="4 5" key="1">
    <citation type="journal article" date="2010" name="DNA Res.">
        <title>Genome sequence of Kitasatospora setae NBRC 14216T: an evolutionary snapshot of the family Streptomycetaceae.</title>
        <authorList>
            <person name="Ichikawa N."/>
            <person name="Oguchi A."/>
            <person name="Ikeda H."/>
            <person name="Ishikawa J."/>
            <person name="Kitani S."/>
            <person name="Watanabe Y."/>
            <person name="Nakamura S."/>
            <person name="Katano Y."/>
            <person name="Kishi E."/>
            <person name="Sasagawa M."/>
            <person name="Ankai A."/>
            <person name="Fukui S."/>
            <person name="Hashimoto Y."/>
            <person name="Kamata S."/>
            <person name="Otoguro M."/>
            <person name="Tanikawa S."/>
            <person name="Nihira T."/>
            <person name="Horinouchi S."/>
            <person name="Ohnishi Y."/>
            <person name="Hayakawa M."/>
            <person name="Kuzuyama T."/>
            <person name="Arisawa A."/>
            <person name="Nomoto F."/>
            <person name="Miura H."/>
            <person name="Takahashi Y."/>
            <person name="Fujita N."/>
        </authorList>
    </citation>
    <scope>NUCLEOTIDE SEQUENCE [LARGE SCALE GENOMIC DNA]</scope>
    <source>
        <strain evidence="5">ATCC 33774 / DSM 43861 / JCM 3304 / KCC A-0304 / NBRC 14216 / KM-6054</strain>
    </source>
</reference>
<proteinExistence type="predicted"/>
<dbReference type="KEGG" id="ksk:KSE_34770"/>
<keyword evidence="2" id="KW-1133">Transmembrane helix</keyword>
<dbReference type="EMBL" id="AP010968">
    <property type="protein sequence ID" value="BAJ29284.1"/>
    <property type="molecule type" value="Genomic_DNA"/>
</dbReference>
<name>E4NDK3_KITSK</name>
<feature type="region of interest" description="Disordered" evidence="1">
    <location>
        <begin position="125"/>
        <end position="173"/>
    </location>
</feature>
<organism evidence="4 5">
    <name type="scientific">Kitasatospora setae (strain ATCC 33774 / DSM 43861 / JCM 3304 / KCC A-0304 / NBRC 14216 / KM-6054)</name>
    <name type="common">Streptomyces setae</name>
    <dbReference type="NCBI Taxonomy" id="452652"/>
    <lineage>
        <taxon>Bacteria</taxon>
        <taxon>Bacillati</taxon>
        <taxon>Actinomycetota</taxon>
        <taxon>Actinomycetes</taxon>
        <taxon>Kitasatosporales</taxon>
        <taxon>Streptomycetaceae</taxon>
        <taxon>Kitasatospora</taxon>
    </lineage>
</organism>
<keyword evidence="2" id="KW-0812">Transmembrane</keyword>
<keyword evidence="5" id="KW-1185">Reference proteome</keyword>
<accession>E4NDK3</accession>
<sequence length="353" mass="39016">MATRTPPPQRDRRASKPTHGIVYTLTDPRDDVVRYVGQTEKALHERLAGHLQNSTNDAMWVWLQILKMNGQAPIATMIRRVPREDLLAAEGEEIAYHAPEGNLLNHPYGRSHVVALGAELHNLLTRSDPDGEAGPGTGPAPVVITIPAPAPSGDRDDEDEDRERQPQQHEHEHRYYFSFPGRSHRHRPLRILRTGLSYRWGWARSVRLRTRRAWRNAKRNPLAAAAVAAVVLGVLVKVALTGLPEKFARACWSPLARHLLPVLDTVDAPVRSYLSEHAAGLPVGVGVLRVVWWSAGAVILFTNLLRGVWMRRLAWAAYGCATTAMVWAGSISTTQPVAAGLAGLLWLLGLAFV</sequence>
<feature type="domain" description="GIY-YIG" evidence="3">
    <location>
        <begin position="18"/>
        <end position="103"/>
    </location>
</feature>
<feature type="transmembrane region" description="Helical" evidence="2">
    <location>
        <begin position="279"/>
        <end position="301"/>
    </location>
</feature>